<proteinExistence type="predicted"/>
<organism evidence="3 4">
    <name type="scientific">Vulgatibacter incomptus</name>
    <dbReference type="NCBI Taxonomy" id="1391653"/>
    <lineage>
        <taxon>Bacteria</taxon>
        <taxon>Pseudomonadati</taxon>
        <taxon>Myxococcota</taxon>
        <taxon>Myxococcia</taxon>
        <taxon>Myxococcales</taxon>
        <taxon>Cystobacterineae</taxon>
        <taxon>Vulgatibacteraceae</taxon>
        <taxon>Vulgatibacter</taxon>
    </lineage>
</organism>
<evidence type="ECO:0000313" key="3">
    <source>
        <dbReference type="EMBL" id="AKU91331.1"/>
    </source>
</evidence>
<dbReference type="STRING" id="1391653.AKJ08_1718"/>
<dbReference type="NCBIfam" id="TIGR04411">
    <property type="entry name" value="T2SS_GspN_Lepto"/>
    <property type="match status" value="1"/>
</dbReference>
<evidence type="ECO:0000313" key="4">
    <source>
        <dbReference type="Proteomes" id="UP000055590"/>
    </source>
</evidence>
<feature type="compositionally biased region" description="Basic and acidic residues" evidence="1">
    <location>
        <begin position="89"/>
        <end position="163"/>
    </location>
</feature>
<keyword evidence="2" id="KW-0472">Membrane</keyword>
<feature type="region of interest" description="Disordered" evidence="1">
    <location>
        <begin position="85"/>
        <end position="163"/>
    </location>
</feature>
<protein>
    <submittedName>
        <fullName evidence="3">General secretion pathway protein N</fullName>
    </submittedName>
</protein>
<dbReference type="EMBL" id="CP012332">
    <property type="protein sequence ID" value="AKU91331.1"/>
    <property type="molecule type" value="Genomic_DNA"/>
</dbReference>
<keyword evidence="2" id="KW-1133">Transmembrane helix</keyword>
<keyword evidence="4" id="KW-1185">Reference proteome</keyword>
<reference evidence="3 4" key="1">
    <citation type="submission" date="2015-08" db="EMBL/GenBank/DDBJ databases">
        <authorList>
            <person name="Babu N.S."/>
            <person name="Beckwith C.J."/>
            <person name="Beseler K.G."/>
            <person name="Brison A."/>
            <person name="Carone J.V."/>
            <person name="Caskin T.P."/>
            <person name="Diamond M."/>
            <person name="Durham M.E."/>
            <person name="Foxe J.M."/>
            <person name="Go M."/>
            <person name="Henderson B.A."/>
            <person name="Jones I.B."/>
            <person name="McGettigan J.A."/>
            <person name="Micheletti S.J."/>
            <person name="Nasrallah M.E."/>
            <person name="Ortiz D."/>
            <person name="Piller C.R."/>
            <person name="Privatt S.R."/>
            <person name="Schneider S.L."/>
            <person name="Sharp S."/>
            <person name="Smith T.C."/>
            <person name="Stanton J.D."/>
            <person name="Ullery H.E."/>
            <person name="Wilson R.J."/>
            <person name="Serrano M.G."/>
            <person name="Buck G."/>
            <person name="Lee V."/>
            <person name="Wang Y."/>
            <person name="Carvalho R."/>
            <person name="Voegtly L."/>
            <person name="Shi R."/>
            <person name="Duckworth R."/>
            <person name="Johnson A."/>
            <person name="Loviza R."/>
            <person name="Walstead R."/>
            <person name="Shah Z."/>
            <person name="Kiflezghi M."/>
            <person name="Wade K."/>
            <person name="Ball S.L."/>
            <person name="Bradley K.W."/>
            <person name="Asai D.J."/>
            <person name="Bowman C.A."/>
            <person name="Russell D.A."/>
            <person name="Pope W.H."/>
            <person name="Jacobs-Sera D."/>
            <person name="Hendrix R.W."/>
            <person name="Hatfull G.F."/>
        </authorList>
    </citation>
    <scope>NUCLEOTIDE SEQUENCE [LARGE SCALE GENOMIC DNA]</scope>
    <source>
        <strain evidence="3 4">DSM 27710</strain>
    </source>
</reference>
<dbReference type="PATRIC" id="fig|1391653.3.peg.1800"/>
<dbReference type="OrthoDB" id="5490255at2"/>
<feature type="transmembrane region" description="Helical" evidence="2">
    <location>
        <begin position="16"/>
        <end position="34"/>
    </location>
</feature>
<evidence type="ECO:0000256" key="2">
    <source>
        <dbReference type="SAM" id="Phobius"/>
    </source>
</evidence>
<name>A0A0K1PD55_9BACT</name>
<evidence type="ECO:0000256" key="1">
    <source>
        <dbReference type="SAM" id="MobiDB-lite"/>
    </source>
</evidence>
<dbReference type="Proteomes" id="UP000055590">
    <property type="component" value="Chromosome"/>
</dbReference>
<dbReference type="AlphaFoldDB" id="A0A0K1PD55"/>
<sequence>MTVIDKLRASPWARRAGYPLFFSVVFYGALYVGLPYDAARDRIVAEARDQLGLKLSIGKVRLAGLTGVTLTDVVIHTGDEPVAATSVVDEAKEREEKEREEKERAAKEHHEKESAADEEAKKKEAELAKTYEGDAQKKELLEKEAKEREAKEKESVEARKQEEAKEVEVVATGGGIHIDSLTLKAELFALLRGKQAFSFDASAWGGRLRGRVDPGETLVIRARASGFDLARSPLKSVSGLDLVGKLATLDLDLTAEKGDFSKADGELLIKGEDLVLNGGEIQHFELPRVVLGTLDGKIAIKEGKADVDSFGLEGQDVAAKVQATLRLSPQILASTINGKVLLKPSDDWWNRNELLKTAANFALPAGSDGWRSVNVYGQLQHVSFRP</sequence>
<dbReference type="InterPro" id="IPR030925">
    <property type="entry name" value="T2SS_GspN_Lepto"/>
</dbReference>
<keyword evidence="2" id="KW-0812">Transmembrane</keyword>
<accession>A0A0K1PD55</accession>
<dbReference type="KEGG" id="vin:AKJ08_1718"/>
<gene>
    <name evidence="3" type="ORF">AKJ08_1718</name>
</gene>